<keyword evidence="3" id="KW-1185">Reference proteome</keyword>
<keyword evidence="1" id="KW-0812">Transmembrane</keyword>
<reference evidence="3" key="1">
    <citation type="submission" date="2016-12" db="EMBL/GenBank/DDBJ databases">
        <title>Comparative genomics of four Isosphaeraceae planctomycetes: a common pool of plasmids and glycoside hydrolase genes.</title>
        <authorList>
            <person name="Ivanova A."/>
        </authorList>
    </citation>
    <scope>NUCLEOTIDE SEQUENCE [LARGE SCALE GENOMIC DNA]</scope>
    <source>
        <strain evidence="3">PX4</strain>
    </source>
</reference>
<dbReference type="RefSeq" id="WP_076350015.1">
    <property type="nucleotide sequence ID" value="NZ_CP019082.1"/>
</dbReference>
<gene>
    <name evidence="2" type="ORF">BSF38_05271</name>
</gene>
<organism evidence="2 3">
    <name type="scientific">Paludisphaera borealis</name>
    <dbReference type="NCBI Taxonomy" id="1387353"/>
    <lineage>
        <taxon>Bacteria</taxon>
        <taxon>Pseudomonadati</taxon>
        <taxon>Planctomycetota</taxon>
        <taxon>Planctomycetia</taxon>
        <taxon>Isosphaerales</taxon>
        <taxon>Isosphaeraceae</taxon>
        <taxon>Paludisphaera</taxon>
    </lineage>
</organism>
<dbReference type="OrthoDB" id="9937038at2"/>
<dbReference type="AlphaFoldDB" id="A0A1U7CXM3"/>
<evidence type="ECO:0000313" key="2">
    <source>
        <dbReference type="EMBL" id="APW63697.1"/>
    </source>
</evidence>
<feature type="transmembrane region" description="Helical" evidence="1">
    <location>
        <begin position="46"/>
        <end position="71"/>
    </location>
</feature>
<evidence type="ECO:0000313" key="3">
    <source>
        <dbReference type="Proteomes" id="UP000186309"/>
    </source>
</evidence>
<dbReference type="Proteomes" id="UP000186309">
    <property type="component" value="Chromosome"/>
</dbReference>
<protein>
    <submittedName>
        <fullName evidence="2">Uncharacterized protein</fullName>
    </submittedName>
</protein>
<proteinExistence type="predicted"/>
<name>A0A1U7CXM3_9BACT</name>
<dbReference type="EMBL" id="CP019082">
    <property type="protein sequence ID" value="APW63697.1"/>
    <property type="molecule type" value="Genomic_DNA"/>
</dbReference>
<keyword evidence="1" id="KW-1133">Transmembrane helix</keyword>
<feature type="transmembrane region" description="Helical" evidence="1">
    <location>
        <begin position="83"/>
        <end position="106"/>
    </location>
</feature>
<keyword evidence="1" id="KW-0472">Membrane</keyword>
<dbReference type="KEGG" id="pbor:BSF38_05271"/>
<evidence type="ECO:0000256" key="1">
    <source>
        <dbReference type="SAM" id="Phobius"/>
    </source>
</evidence>
<dbReference type="STRING" id="1387353.BSF38_05271"/>
<sequence length="155" mass="17063">MADSHHTRRFTSQLLQQDESLSDSQYKDYRMNLENALTAAERKEQLAAYVGAASFAVALMLMFVGGSAILGDFDPWSKNANPLSVTVGVIYCLASVTWPLALAVGFSRFRPAVGAAKERLRDAMILDLQREIRALRRQIAPASPDEPDQGKPHAD</sequence>
<accession>A0A1U7CXM3</accession>